<feature type="domain" description="Carbohydrate kinase FGGY N-terminal" evidence="4">
    <location>
        <begin position="6"/>
        <end position="255"/>
    </location>
</feature>
<proteinExistence type="inferred from homology"/>
<dbReference type="InterPro" id="IPR000577">
    <property type="entry name" value="Carb_kinase_FGGY"/>
</dbReference>
<evidence type="ECO:0000313" key="6">
    <source>
        <dbReference type="EMBL" id="POR02276.1"/>
    </source>
</evidence>
<evidence type="ECO:0000313" key="7">
    <source>
        <dbReference type="Proteomes" id="UP000237350"/>
    </source>
</evidence>
<gene>
    <name evidence="6" type="ORF">AU468_06720</name>
</gene>
<evidence type="ECO:0008006" key="8">
    <source>
        <dbReference type="Google" id="ProtNLM"/>
    </source>
</evidence>
<dbReference type="Proteomes" id="UP000237350">
    <property type="component" value="Unassembled WGS sequence"/>
</dbReference>
<dbReference type="AlphaFoldDB" id="A0A2S4JRY0"/>
<dbReference type="Pfam" id="PF00370">
    <property type="entry name" value="FGGY_N"/>
    <property type="match status" value="1"/>
</dbReference>
<feature type="domain" description="Carbohydrate kinase FGGY C-terminal" evidence="5">
    <location>
        <begin position="294"/>
        <end position="461"/>
    </location>
</feature>
<evidence type="ECO:0000259" key="5">
    <source>
        <dbReference type="Pfam" id="PF02782"/>
    </source>
</evidence>
<dbReference type="GO" id="GO:0005975">
    <property type="term" value="P:carbohydrate metabolic process"/>
    <property type="evidence" value="ECO:0007669"/>
    <property type="project" value="InterPro"/>
</dbReference>
<evidence type="ECO:0000256" key="1">
    <source>
        <dbReference type="ARBA" id="ARBA00009156"/>
    </source>
</evidence>
<accession>A0A2S4JRY0</accession>
<evidence type="ECO:0000256" key="3">
    <source>
        <dbReference type="ARBA" id="ARBA00022777"/>
    </source>
</evidence>
<dbReference type="InterPro" id="IPR043129">
    <property type="entry name" value="ATPase_NBD"/>
</dbReference>
<sequence length="506" mass="54429">MTDRILVGIDIGTSSVKVCLLQEKKGCVLGEGRGSYPTYSPRPGWAEQDPEAWWQATLDALGQALQEARSAPESQDGILEIEGIGVTGQMHSFVLLDRHHRIIRPAVTWMDSRAKGLIPEFHQMINGGKLKGSLVNHPSPGLTALPLLWLSRYEPDALARASVLLSAKDFIRFRLTGGIAADPTDGSATLLFDLPRRGWLEDVDRLLGLPGDILPSLQDSWTQGGVLRKELFPVFGVTRAVPVALGCGDQQAAAVATGMITPGVVQMMLGTGGQISSPLDRCPRAIPSGLNLFCHHQNWLVQGSVQNAGSALTWVQQVMKASWQEIEQAVAQIRTGRRRRGDSSPPFFVPYLTGERSPVTDPSATGSWMLLRQSTSREELLYAALEGVVFSLTEALGKVRGVLPSSVATGSDGDYVRLGGGGTRSEAYVQLLCDSVGEPLAILPELNSTARGAALLGGVAAGCYASLEEGVRALAIEPERIVYPETGETDWLRERREIGKGNPPRS</sequence>
<name>A0A2S4JRY0_9SPIO</name>
<keyword evidence="7" id="KW-1185">Reference proteome</keyword>
<reference evidence="7" key="1">
    <citation type="submission" date="2015-12" db="EMBL/GenBank/DDBJ databases">
        <authorList>
            <person name="Lodha T.D."/>
            <person name="Chintalapati S."/>
            <person name="Chintalapati V.R."/>
            <person name="Sravanthi T."/>
        </authorList>
    </citation>
    <scope>NUCLEOTIDE SEQUENCE [LARGE SCALE GENOMIC DNA]</scope>
    <source>
        <strain evidence="7">JC133</strain>
    </source>
</reference>
<dbReference type="PANTHER" id="PTHR43095">
    <property type="entry name" value="SUGAR KINASE"/>
    <property type="match status" value="1"/>
</dbReference>
<dbReference type="CDD" id="cd07808">
    <property type="entry name" value="ASKHA_NBD_FGGY_EcXK-like"/>
    <property type="match status" value="1"/>
</dbReference>
<dbReference type="InterPro" id="IPR018485">
    <property type="entry name" value="FGGY_C"/>
</dbReference>
<dbReference type="Pfam" id="PF02782">
    <property type="entry name" value="FGGY_C"/>
    <property type="match status" value="1"/>
</dbReference>
<comment type="caution">
    <text evidence="6">The sequence shown here is derived from an EMBL/GenBank/DDBJ whole genome shotgun (WGS) entry which is preliminary data.</text>
</comment>
<organism evidence="6 7">
    <name type="scientific">Alkalispirochaeta sphaeroplastigenens</name>
    <dbReference type="NCBI Taxonomy" id="1187066"/>
    <lineage>
        <taxon>Bacteria</taxon>
        <taxon>Pseudomonadati</taxon>
        <taxon>Spirochaetota</taxon>
        <taxon>Spirochaetia</taxon>
        <taxon>Spirochaetales</taxon>
        <taxon>Spirochaetaceae</taxon>
        <taxon>Alkalispirochaeta</taxon>
    </lineage>
</organism>
<protein>
    <recommendedName>
        <fullName evidence="8">Xylulokinase</fullName>
    </recommendedName>
</protein>
<dbReference type="PANTHER" id="PTHR43095:SF5">
    <property type="entry name" value="XYLULOSE KINASE"/>
    <property type="match status" value="1"/>
</dbReference>
<dbReference type="EMBL" id="LPWH01000062">
    <property type="protein sequence ID" value="POR02276.1"/>
    <property type="molecule type" value="Genomic_DNA"/>
</dbReference>
<keyword evidence="3" id="KW-0418">Kinase</keyword>
<dbReference type="InterPro" id="IPR018484">
    <property type="entry name" value="FGGY_N"/>
</dbReference>
<dbReference type="RefSeq" id="WP_103680043.1">
    <property type="nucleotide sequence ID" value="NZ_LPWH01000062.1"/>
</dbReference>
<keyword evidence="2" id="KW-0808">Transferase</keyword>
<evidence type="ECO:0000259" key="4">
    <source>
        <dbReference type="Pfam" id="PF00370"/>
    </source>
</evidence>
<dbReference type="OrthoDB" id="9805576at2"/>
<comment type="similarity">
    <text evidence="1">Belongs to the FGGY kinase family.</text>
</comment>
<dbReference type="PIRSF" id="PIRSF000538">
    <property type="entry name" value="GlpK"/>
    <property type="match status" value="1"/>
</dbReference>
<dbReference type="SUPFAM" id="SSF53067">
    <property type="entry name" value="Actin-like ATPase domain"/>
    <property type="match status" value="2"/>
</dbReference>
<evidence type="ECO:0000256" key="2">
    <source>
        <dbReference type="ARBA" id="ARBA00022679"/>
    </source>
</evidence>
<dbReference type="InterPro" id="IPR050406">
    <property type="entry name" value="FGGY_Carb_Kinase"/>
</dbReference>
<dbReference type="GO" id="GO:0016301">
    <property type="term" value="F:kinase activity"/>
    <property type="evidence" value="ECO:0007669"/>
    <property type="project" value="UniProtKB-KW"/>
</dbReference>
<dbReference type="Gene3D" id="3.30.420.40">
    <property type="match status" value="2"/>
</dbReference>